<name>A0A857DJ19_9FIRM</name>
<gene>
    <name evidence="2" type="ORF">GQ588_06710</name>
</gene>
<reference evidence="2 3" key="1">
    <citation type="submission" date="2019-12" db="EMBL/GenBank/DDBJ databases">
        <title>Sequence classification of anaerobic respiratory reductive dehalogenases: First we see many, then we see few.</title>
        <authorList>
            <person name="Molenda O."/>
            <person name="Puentes Jacome L.A."/>
            <person name="Cao X."/>
            <person name="Nesbo C.L."/>
            <person name="Tang S."/>
            <person name="Morson N."/>
            <person name="Patron J."/>
            <person name="Lomheim L."/>
            <person name="Wishart D.S."/>
            <person name="Edwards E.A."/>
        </authorList>
    </citation>
    <scope>NUCLEOTIDE SEQUENCE [LARGE SCALE GENOMIC DNA]</scope>
    <source>
        <strain evidence="2 3">12DCA</strain>
    </source>
</reference>
<sequence length="482" mass="54595">MKKHWLAVIGENELSIATIAVGKSKEIEIHMHASYKEPGGKNIGYAVPAGYDVSGLKNWLQYQRIPLHKLKIAVSGQGLITTIITLPNMADQELEKFIAGDMDEYLERYTDHYIVDYRILKKYQENGVPMLKVLLAAFPAEKMKQVQSFCRDLGIEPKTVDLTADCLARIYSFLAERMPAHASQGNTEQGQNNNDFAIVSLNPGLIEFVLLENGSFFLYTDLKVNTDEKTVHAEETLNADERNQNAGRTGNTEKHAFPEDLPQSTGQEPSDLLNELIGLETKDDEYPRLDFYKVQNLRNNQEALSLEELEAAEFYYSQLESVKSVKEKDEFVLEDLFVPYELLDEELPISSTYQDLEKEMAAKADKKADKKADLSMYSSPRELSDISGKLDLSPIISALSKLLNFYSDRHAGNSVGTIYLTGEYCLWPGLEEYFRKSLRINTETGFPNNWMPLFKADGDTSLAENWQKYGSLYGLALREDIH</sequence>
<dbReference type="Pfam" id="PF11104">
    <property type="entry name" value="PilM_2"/>
    <property type="match status" value="1"/>
</dbReference>
<feature type="compositionally biased region" description="Basic and acidic residues" evidence="1">
    <location>
        <begin position="233"/>
        <end position="243"/>
    </location>
</feature>
<dbReference type="EMBL" id="CP046996">
    <property type="protein sequence ID" value="QHA00345.1"/>
    <property type="molecule type" value="Genomic_DNA"/>
</dbReference>
<dbReference type="InterPro" id="IPR043129">
    <property type="entry name" value="ATPase_NBD"/>
</dbReference>
<dbReference type="AlphaFoldDB" id="A0A857DJ19"/>
<dbReference type="InterPro" id="IPR050696">
    <property type="entry name" value="FtsA/MreB"/>
</dbReference>
<dbReference type="Gene3D" id="3.30.1490.300">
    <property type="match status" value="1"/>
</dbReference>
<accession>A0A857DJ19</accession>
<dbReference type="Gene3D" id="3.30.420.40">
    <property type="match status" value="4"/>
</dbReference>
<evidence type="ECO:0000313" key="3">
    <source>
        <dbReference type="Proteomes" id="UP000430508"/>
    </source>
</evidence>
<feature type="region of interest" description="Disordered" evidence="1">
    <location>
        <begin position="233"/>
        <end position="269"/>
    </location>
</feature>
<evidence type="ECO:0000256" key="1">
    <source>
        <dbReference type="SAM" id="MobiDB-lite"/>
    </source>
</evidence>
<dbReference type="PANTHER" id="PTHR32432:SF3">
    <property type="entry name" value="ETHANOLAMINE UTILIZATION PROTEIN EUTJ"/>
    <property type="match status" value="1"/>
</dbReference>
<dbReference type="Proteomes" id="UP000430508">
    <property type="component" value="Chromosome"/>
</dbReference>
<dbReference type="InterPro" id="IPR005883">
    <property type="entry name" value="PilM"/>
</dbReference>
<organism evidence="2 3">
    <name type="scientific">Dehalobacter restrictus</name>
    <dbReference type="NCBI Taxonomy" id="55583"/>
    <lineage>
        <taxon>Bacteria</taxon>
        <taxon>Bacillati</taxon>
        <taxon>Bacillota</taxon>
        <taxon>Clostridia</taxon>
        <taxon>Eubacteriales</taxon>
        <taxon>Desulfitobacteriaceae</taxon>
        <taxon>Dehalobacter</taxon>
    </lineage>
</organism>
<dbReference type="SUPFAM" id="SSF53067">
    <property type="entry name" value="Actin-like ATPase domain"/>
    <property type="match status" value="1"/>
</dbReference>
<evidence type="ECO:0000313" key="2">
    <source>
        <dbReference type="EMBL" id="QHA00345.1"/>
    </source>
</evidence>
<dbReference type="RefSeq" id="WP_019225796.1">
    <property type="nucleotide sequence ID" value="NZ_CP046996.1"/>
</dbReference>
<dbReference type="PANTHER" id="PTHR32432">
    <property type="entry name" value="CELL DIVISION PROTEIN FTSA-RELATED"/>
    <property type="match status" value="1"/>
</dbReference>
<proteinExistence type="predicted"/>
<protein>
    <submittedName>
        <fullName evidence="2">Pilus assembly protein PilM</fullName>
    </submittedName>
</protein>